<dbReference type="AlphaFoldDB" id="A0A1I0QY59"/>
<dbReference type="InterPro" id="IPR020216">
    <property type="entry name" value="Uncharacterised_YncE"/>
</dbReference>
<gene>
    <name evidence="1" type="ORF">SAMN05421659_11021</name>
</gene>
<dbReference type="EMBL" id="FOJI01000010">
    <property type="protein sequence ID" value="SEW32773.1"/>
    <property type="molecule type" value="Genomic_DNA"/>
</dbReference>
<evidence type="ECO:0008006" key="3">
    <source>
        <dbReference type="Google" id="ProtNLM"/>
    </source>
</evidence>
<protein>
    <recommendedName>
        <fullName evidence="3">DUF2691 family protein</fullName>
    </recommendedName>
</protein>
<organism evidence="1 2">
    <name type="scientific">[Clostridium] fimetarium</name>
    <dbReference type="NCBI Taxonomy" id="99656"/>
    <lineage>
        <taxon>Bacteria</taxon>
        <taxon>Bacillati</taxon>
        <taxon>Bacillota</taxon>
        <taxon>Clostridia</taxon>
        <taxon>Lachnospirales</taxon>
        <taxon>Lachnospiraceae</taxon>
    </lineage>
</organism>
<keyword evidence="2" id="KW-1185">Reference proteome</keyword>
<dbReference type="STRING" id="99656.SAMN05421659_11021"/>
<accession>A0A1I0QY59</accession>
<evidence type="ECO:0000313" key="2">
    <source>
        <dbReference type="Proteomes" id="UP000199701"/>
    </source>
</evidence>
<dbReference type="Proteomes" id="UP000199701">
    <property type="component" value="Unassembled WGS sequence"/>
</dbReference>
<name>A0A1I0QY59_9FIRM</name>
<sequence length="153" mass="17833">MRGISFKVNNGLDNYLYPILSNLDFNDLQWFIDEDEVYQYNTETKITGNFFVEHILNGASLLTKIMNEPHYIIFLNLIGFTDGYSPHVINNYNEYLSNINCQIVVLVCDSIFVDIYCKSINDIELIKKSVVMMGCSDIKYITDENDIYKTFDF</sequence>
<dbReference type="OrthoDB" id="2625810at2"/>
<reference evidence="1 2" key="1">
    <citation type="submission" date="2016-10" db="EMBL/GenBank/DDBJ databases">
        <authorList>
            <person name="de Groot N.N."/>
        </authorList>
    </citation>
    <scope>NUCLEOTIDE SEQUENCE [LARGE SCALE GENOMIC DNA]</scope>
    <source>
        <strain evidence="1 2">DSM 9179</strain>
    </source>
</reference>
<dbReference type="RefSeq" id="WP_092454695.1">
    <property type="nucleotide sequence ID" value="NZ_FOJI01000010.1"/>
</dbReference>
<proteinExistence type="predicted"/>
<evidence type="ECO:0000313" key="1">
    <source>
        <dbReference type="EMBL" id="SEW32773.1"/>
    </source>
</evidence>
<dbReference type="Pfam" id="PF10903">
    <property type="entry name" value="DUF2691"/>
    <property type="match status" value="1"/>
</dbReference>